<evidence type="ECO:0000313" key="1">
    <source>
        <dbReference type="EMBL" id="MCW2279607.1"/>
    </source>
</evidence>
<comment type="caution">
    <text evidence="3">The sequence shown here is derived from an EMBL/GenBank/DDBJ whole genome shotgun (WGS) entry which is preliminary data.</text>
</comment>
<evidence type="ECO:0008006" key="5">
    <source>
        <dbReference type="Google" id="ProtNLM"/>
    </source>
</evidence>
<name>A0A7L9LBX6_9LACT</name>
<proteinExistence type="predicted"/>
<accession>A0A7L9LBX6</accession>
<dbReference type="EMBL" id="JAWHVL010000006">
    <property type="protein sequence ID" value="MDV2631793.1"/>
    <property type="molecule type" value="Genomic_DNA"/>
</dbReference>
<evidence type="ECO:0000313" key="2">
    <source>
        <dbReference type="EMBL" id="MDG4975221.1"/>
    </source>
</evidence>
<evidence type="ECO:0000313" key="3">
    <source>
        <dbReference type="EMBL" id="MDV2631793.1"/>
    </source>
</evidence>
<evidence type="ECO:0000313" key="4">
    <source>
        <dbReference type="Proteomes" id="UP001186047"/>
    </source>
</evidence>
<dbReference type="Proteomes" id="UP001152598">
    <property type="component" value="Unassembled WGS sequence"/>
</dbReference>
<reference evidence="2" key="1">
    <citation type="submission" date="2022-10" db="EMBL/GenBank/DDBJ databases">
        <authorList>
            <person name="Turner M.S."/>
            <person name="Huang W."/>
        </authorList>
    </citation>
    <scope>NUCLEOTIDE SEQUENCE</scope>
    <source>
        <strain evidence="2">54</strain>
    </source>
</reference>
<dbReference type="RefSeq" id="WP_017864447.1">
    <property type="nucleotide sequence ID" value="NZ_BLYG01000001.1"/>
</dbReference>
<dbReference type="EMBL" id="JAOWLV010000001">
    <property type="protein sequence ID" value="MDG4975221.1"/>
    <property type="molecule type" value="Genomic_DNA"/>
</dbReference>
<dbReference type="EMBL" id="JAOQNN010000001">
    <property type="protein sequence ID" value="MCW2279607.1"/>
    <property type="molecule type" value="Genomic_DNA"/>
</dbReference>
<reference evidence="2" key="2">
    <citation type="journal article" date="2023" name="Food Microbiol.">
        <title>Evaluation of the fermentation potential of lactic acid bacteria isolated from herbs, fruits and vegetables as starter cultures in nut-based milk alternatives.</title>
        <authorList>
            <person name="Huang W."/>
            <person name="Dong A."/>
            <person name="Pham H.T."/>
            <person name="Zhou C."/>
            <person name="Huo Z."/>
            <person name="Watjen A.P."/>
            <person name="Prakash S."/>
            <person name="Bang-Berthelsen C.H."/>
            <person name="Turner M.S."/>
        </authorList>
    </citation>
    <scope>NUCLEOTIDE SEQUENCE</scope>
    <source>
        <strain evidence="2">54</strain>
    </source>
</reference>
<dbReference type="AlphaFoldDB" id="A0A7L9LBX6"/>
<dbReference type="Proteomes" id="UP001207687">
    <property type="component" value="Unassembled WGS sequence"/>
</dbReference>
<gene>
    <name evidence="1" type="ORF">M2256_000065</name>
    <name evidence="2" type="ORF">OGZ50_00510</name>
    <name evidence="3" type="ORF">RZO31_02725</name>
</gene>
<protein>
    <recommendedName>
        <fullName evidence="5">Integrase</fullName>
    </recommendedName>
</protein>
<dbReference type="Proteomes" id="UP001186047">
    <property type="component" value="Unassembled WGS sequence"/>
</dbReference>
<reference evidence="3" key="4">
    <citation type="submission" date="2023-10" db="EMBL/GenBank/DDBJ databases">
        <title>Production of high quality cheese from raw caw milk (raw cheese).</title>
        <authorList>
            <person name="Samouris G."/>
        </authorList>
    </citation>
    <scope>NUCLEOTIDE SEQUENCE</scope>
    <source>
        <strain evidence="3">M17-3</strain>
    </source>
</reference>
<reference evidence="1" key="3">
    <citation type="submission" date="2023-08" db="EMBL/GenBank/DDBJ databases">
        <title>Genomic analyses of the natural microbiome of Caenorhabditis elegans.</title>
        <authorList>
            <person name="Samuel B."/>
        </authorList>
    </citation>
    <scope>NUCLEOTIDE SEQUENCE</scope>
    <source>
        <strain evidence="1">BIGb0220</strain>
    </source>
</reference>
<organism evidence="3 4">
    <name type="scientific">Lactococcus lactis</name>
    <dbReference type="NCBI Taxonomy" id="1358"/>
    <lineage>
        <taxon>Bacteria</taxon>
        <taxon>Bacillati</taxon>
        <taxon>Bacillota</taxon>
        <taxon>Bacilli</taxon>
        <taxon>Lactobacillales</taxon>
        <taxon>Streptococcaceae</taxon>
        <taxon>Lactococcus</taxon>
    </lineage>
</organism>
<sequence length="61" mass="7207">MTISKRIGHAHISITLDTYSHILKELEKIENEEVKNIFSKINKDIKFGTNLAQQRKKERNR</sequence>